<dbReference type="RefSeq" id="WP_371839112.1">
    <property type="nucleotide sequence ID" value="NZ_JBGMEK010000022.1"/>
</dbReference>
<dbReference type="EMBL" id="JBGMEK010000022">
    <property type="protein sequence ID" value="MFA0811549.1"/>
    <property type="molecule type" value="Genomic_DNA"/>
</dbReference>
<evidence type="ECO:0000313" key="2">
    <source>
        <dbReference type="Proteomes" id="UP001569428"/>
    </source>
</evidence>
<comment type="caution">
    <text evidence="1">The sequence shown here is derived from an EMBL/GenBank/DDBJ whole genome shotgun (WGS) entry which is preliminary data.</text>
</comment>
<dbReference type="Proteomes" id="UP001569428">
    <property type="component" value="Unassembled WGS sequence"/>
</dbReference>
<proteinExistence type="predicted"/>
<sequence>MRGIDSNWDAATINGVSLSVPEPDSRAMALNLVPTDLLATFTLEVFKTLTLDMYSDSTGRAIEIESLSSHDYDGSHYKFSVENNCCEL</sequence>
<accession>A0ABV4P0J5</accession>
<protein>
    <submittedName>
        <fullName evidence="1">Uncharacterized protein</fullName>
    </submittedName>
</protein>
<organism evidence="1 2">
    <name type="scientific">Microbulbifer epialgicus</name>
    <dbReference type="NCBI Taxonomy" id="393907"/>
    <lineage>
        <taxon>Bacteria</taxon>
        <taxon>Pseudomonadati</taxon>
        <taxon>Pseudomonadota</taxon>
        <taxon>Gammaproteobacteria</taxon>
        <taxon>Cellvibrionales</taxon>
        <taxon>Microbulbiferaceae</taxon>
        <taxon>Microbulbifer</taxon>
    </lineage>
</organism>
<keyword evidence="2" id="KW-1185">Reference proteome</keyword>
<evidence type="ECO:0000313" key="1">
    <source>
        <dbReference type="EMBL" id="MFA0811549.1"/>
    </source>
</evidence>
<reference evidence="1 2" key="1">
    <citation type="submission" date="2024-08" db="EMBL/GenBank/DDBJ databases">
        <authorList>
            <person name="Ishaq N."/>
        </authorList>
    </citation>
    <scope>NUCLEOTIDE SEQUENCE [LARGE SCALE GENOMIC DNA]</scope>
    <source>
        <strain evidence="1 2">DSM 18651</strain>
    </source>
</reference>
<gene>
    <name evidence="1" type="ORF">ACCI49_11525</name>
</gene>
<name>A0ABV4P0J5_9GAMM</name>